<feature type="transmembrane region" description="Helical" evidence="8">
    <location>
        <begin position="283"/>
        <end position="303"/>
    </location>
</feature>
<dbReference type="PANTHER" id="PTHR43357:SF4">
    <property type="entry name" value="INNER MEMBRANE ABC TRANSPORTER PERMEASE PROTEIN YDCV"/>
    <property type="match status" value="1"/>
</dbReference>
<evidence type="ECO:0000313" key="12">
    <source>
        <dbReference type="Proteomes" id="UP001595765"/>
    </source>
</evidence>
<dbReference type="InterPro" id="IPR035906">
    <property type="entry name" value="MetI-like_sf"/>
</dbReference>
<evidence type="ECO:0000256" key="7">
    <source>
        <dbReference type="ARBA" id="ARBA00023136"/>
    </source>
</evidence>
<reference evidence="12" key="1">
    <citation type="journal article" date="2019" name="Int. J. Syst. Evol. Microbiol.">
        <title>The Global Catalogue of Microorganisms (GCM) 10K type strain sequencing project: providing services to taxonomists for standard genome sequencing and annotation.</title>
        <authorList>
            <consortium name="The Broad Institute Genomics Platform"/>
            <consortium name="The Broad Institute Genome Sequencing Center for Infectious Disease"/>
            <person name="Wu L."/>
            <person name="Ma J."/>
        </authorList>
    </citation>
    <scope>NUCLEOTIDE SEQUENCE [LARGE SCALE GENOMIC DNA]</scope>
    <source>
        <strain evidence="12">CGMCC 4.7237</strain>
    </source>
</reference>
<feature type="transmembrane region" description="Helical" evidence="8">
    <location>
        <begin position="508"/>
        <end position="532"/>
    </location>
</feature>
<evidence type="ECO:0000256" key="6">
    <source>
        <dbReference type="ARBA" id="ARBA00022989"/>
    </source>
</evidence>
<evidence type="ECO:0000256" key="8">
    <source>
        <dbReference type="RuleBase" id="RU363032"/>
    </source>
</evidence>
<proteinExistence type="inferred from homology"/>
<dbReference type="CDD" id="cd06261">
    <property type="entry name" value="TM_PBP2"/>
    <property type="match status" value="2"/>
</dbReference>
<keyword evidence="12" id="KW-1185">Reference proteome</keyword>
<feature type="transmembrane region" description="Helical" evidence="8">
    <location>
        <begin position="334"/>
        <end position="357"/>
    </location>
</feature>
<evidence type="ECO:0000256" key="9">
    <source>
        <dbReference type="SAM" id="MobiDB-lite"/>
    </source>
</evidence>
<feature type="transmembrane region" description="Helical" evidence="8">
    <location>
        <begin position="565"/>
        <end position="583"/>
    </location>
</feature>
<name>A0ABV8HD18_9ACTN</name>
<evidence type="ECO:0000259" key="10">
    <source>
        <dbReference type="PROSITE" id="PS50928"/>
    </source>
</evidence>
<organism evidence="11 12">
    <name type="scientific">Streptomyces polygonati</name>
    <dbReference type="NCBI Taxonomy" id="1617087"/>
    <lineage>
        <taxon>Bacteria</taxon>
        <taxon>Bacillati</taxon>
        <taxon>Actinomycetota</taxon>
        <taxon>Actinomycetes</taxon>
        <taxon>Kitasatosporales</taxon>
        <taxon>Streptomycetaceae</taxon>
        <taxon>Streptomyces</taxon>
    </lineage>
</organism>
<protein>
    <submittedName>
        <fullName evidence="11">ABC transporter permease</fullName>
    </submittedName>
</protein>
<dbReference type="RefSeq" id="WP_386424634.1">
    <property type="nucleotide sequence ID" value="NZ_JBHSBB010000001.1"/>
</dbReference>
<keyword evidence="7 8" id="KW-0472">Membrane</keyword>
<feature type="region of interest" description="Disordered" evidence="9">
    <location>
        <begin position="592"/>
        <end position="629"/>
    </location>
</feature>
<evidence type="ECO:0000256" key="4">
    <source>
        <dbReference type="ARBA" id="ARBA00022519"/>
    </source>
</evidence>
<keyword evidence="6 8" id="KW-1133">Transmembrane helix</keyword>
<feature type="transmembrane region" description="Helical" evidence="8">
    <location>
        <begin position="457"/>
        <end position="476"/>
    </location>
</feature>
<sequence length="629" mass="67554">MAAVTGLLPLAPDDAEQAAPGAVRRLIRARRSSGSKLTGVVVLLLVAAVTVIPIVLLLVNSLNTAGPGDPTHYGFENWRTAFGDSALWRSGWNTVRLAVPRVLIGMVIATVISWLIARTDMPGGKIVEVFLWFAFFIPPLSMTLGWILLLDPANGAVNQLIREIPGLGGVTNGPFNIYSYWGIIWDHLTTTTVPIMVILLVPAFRRMSRSMEEAAQICGASRLRTLVMITIPVMRPAIIAAALLSFVYSLKTFEIELLLGTPIGLNVYSTQIYNWLENSPPEFGVATALGSVFIPILIMLAIMQRLATRNRSYITVGAHTFNDEPIRLGRVRRWVVAGGMGLYTFIAVVLPMGAIVVGSLMRRFGFFQLAHPFTTAHWSALFEDNLFASSVRNTLLIGLFATLIGGVVYFAVAFAVVRSQLPTRGGIDLMAWLPAAVPGMLLGLGLLWVYLGTPLRTVLYGNLFGLVLALVISHMATGTQQLKAALLQISPDLDRAARICGASQIRSYFHILLPLLGPSMAAAAILTFNAAVSDVSTVVLLSSNDSRPLSLLLLEYSTSGALEQASVLGVLMSVITVGVALLARAVTSGRLRRPTTRRARTTGSVPPSPRSTTKAGASSRETSLTATGS</sequence>
<keyword evidence="3" id="KW-1003">Cell membrane</keyword>
<feature type="transmembrane region" description="Helical" evidence="8">
    <location>
        <begin position="429"/>
        <end position="451"/>
    </location>
</feature>
<evidence type="ECO:0000313" key="11">
    <source>
        <dbReference type="EMBL" id="MFC4029943.1"/>
    </source>
</evidence>
<keyword evidence="2 8" id="KW-0813">Transport</keyword>
<dbReference type="PANTHER" id="PTHR43357">
    <property type="entry name" value="INNER MEMBRANE ABC TRANSPORTER PERMEASE PROTEIN YDCV"/>
    <property type="match status" value="1"/>
</dbReference>
<dbReference type="PROSITE" id="PS50928">
    <property type="entry name" value="ABC_TM1"/>
    <property type="match status" value="2"/>
</dbReference>
<accession>A0ABV8HD18</accession>
<keyword evidence="4" id="KW-0997">Cell inner membrane</keyword>
<feature type="transmembrane region" description="Helical" evidence="8">
    <location>
        <begin position="225"/>
        <end position="248"/>
    </location>
</feature>
<feature type="transmembrane region" description="Helical" evidence="8">
    <location>
        <begin position="37"/>
        <end position="59"/>
    </location>
</feature>
<dbReference type="Proteomes" id="UP001595765">
    <property type="component" value="Unassembled WGS sequence"/>
</dbReference>
<evidence type="ECO:0000256" key="1">
    <source>
        <dbReference type="ARBA" id="ARBA00004429"/>
    </source>
</evidence>
<keyword evidence="5 8" id="KW-0812">Transmembrane</keyword>
<dbReference type="Pfam" id="PF00528">
    <property type="entry name" value="BPD_transp_1"/>
    <property type="match status" value="2"/>
</dbReference>
<dbReference type="SUPFAM" id="SSF161098">
    <property type="entry name" value="MetI-like"/>
    <property type="match status" value="2"/>
</dbReference>
<evidence type="ECO:0000256" key="2">
    <source>
        <dbReference type="ARBA" id="ARBA00022448"/>
    </source>
</evidence>
<comment type="similarity">
    <text evidence="8">Belongs to the binding-protein-dependent transport system permease family.</text>
</comment>
<feature type="transmembrane region" description="Helical" evidence="8">
    <location>
        <begin position="98"/>
        <end position="117"/>
    </location>
</feature>
<feature type="domain" description="ABC transmembrane type-1" evidence="10">
    <location>
        <begin position="91"/>
        <end position="304"/>
    </location>
</feature>
<feature type="transmembrane region" description="Helical" evidence="8">
    <location>
        <begin position="129"/>
        <end position="149"/>
    </location>
</feature>
<comment type="subcellular location">
    <subcellularLocation>
        <location evidence="1">Cell inner membrane</location>
        <topology evidence="1">Multi-pass membrane protein</topology>
    </subcellularLocation>
    <subcellularLocation>
        <location evidence="8">Cell membrane</location>
        <topology evidence="8">Multi-pass membrane protein</topology>
    </subcellularLocation>
</comment>
<feature type="domain" description="ABC transmembrane type-1" evidence="10">
    <location>
        <begin position="391"/>
        <end position="583"/>
    </location>
</feature>
<comment type="caution">
    <text evidence="11">The sequence shown here is derived from an EMBL/GenBank/DDBJ whole genome shotgun (WGS) entry which is preliminary data.</text>
</comment>
<dbReference type="Gene3D" id="1.10.3720.10">
    <property type="entry name" value="MetI-like"/>
    <property type="match status" value="2"/>
</dbReference>
<dbReference type="InterPro" id="IPR000515">
    <property type="entry name" value="MetI-like"/>
</dbReference>
<feature type="compositionally biased region" description="Polar residues" evidence="9">
    <location>
        <begin position="610"/>
        <end position="629"/>
    </location>
</feature>
<evidence type="ECO:0000256" key="5">
    <source>
        <dbReference type="ARBA" id="ARBA00022692"/>
    </source>
</evidence>
<evidence type="ECO:0000256" key="3">
    <source>
        <dbReference type="ARBA" id="ARBA00022475"/>
    </source>
</evidence>
<dbReference type="EMBL" id="JBHSBB010000001">
    <property type="protein sequence ID" value="MFC4029943.1"/>
    <property type="molecule type" value="Genomic_DNA"/>
</dbReference>
<feature type="transmembrane region" description="Helical" evidence="8">
    <location>
        <begin position="395"/>
        <end position="417"/>
    </location>
</feature>
<gene>
    <name evidence="11" type="ORF">ACFO3J_00495</name>
</gene>
<feature type="transmembrane region" description="Helical" evidence="8">
    <location>
        <begin position="183"/>
        <end position="204"/>
    </location>
</feature>